<keyword evidence="7" id="KW-1003">Cell membrane</keyword>
<evidence type="ECO:0000256" key="12">
    <source>
        <dbReference type="ARBA" id="ARBA00031636"/>
    </source>
</evidence>
<evidence type="ECO:0000256" key="9">
    <source>
        <dbReference type="ARBA" id="ARBA00022989"/>
    </source>
</evidence>
<evidence type="ECO:0000256" key="13">
    <source>
        <dbReference type="SAM" id="Phobius"/>
    </source>
</evidence>
<feature type="transmembrane region" description="Helical" evidence="13">
    <location>
        <begin position="197"/>
        <end position="218"/>
    </location>
</feature>
<reference evidence="14" key="2">
    <citation type="journal article" date="2021" name="PeerJ">
        <title>Extensive microbial diversity within the chicken gut microbiome revealed by metagenomics and culture.</title>
        <authorList>
            <person name="Gilroy R."/>
            <person name="Ravi A."/>
            <person name="Getino M."/>
            <person name="Pursley I."/>
            <person name="Horton D.L."/>
            <person name="Alikhan N.F."/>
            <person name="Baker D."/>
            <person name="Gharbi K."/>
            <person name="Hall N."/>
            <person name="Watson M."/>
            <person name="Adriaenssens E.M."/>
            <person name="Foster-Nyarko E."/>
            <person name="Jarju S."/>
            <person name="Secka A."/>
            <person name="Antonio M."/>
            <person name="Oren A."/>
            <person name="Chaudhuri R.R."/>
            <person name="La Ragione R."/>
            <person name="Hildebrand F."/>
            <person name="Pallen M.J."/>
        </authorList>
    </citation>
    <scope>NUCLEOTIDE SEQUENCE</scope>
    <source>
        <strain evidence="14">ChiBcec2-4451</strain>
    </source>
</reference>
<feature type="transmembrane region" description="Helical" evidence="13">
    <location>
        <begin position="418"/>
        <end position="437"/>
    </location>
</feature>
<dbReference type="Pfam" id="PF01554">
    <property type="entry name" value="MatE"/>
    <property type="match status" value="2"/>
</dbReference>
<comment type="function">
    <text evidence="1">Multidrug efflux pump.</text>
</comment>
<organism evidence="14 15">
    <name type="scientific">Candidatus Pullilachnospira stercoravium</name>
    <dbReference type="NCBI Taxonomy" id="2840913"/>
    <lineage>
        <taxon>Bacteria</taxon>
        <taxon>Bacillati</taxon>
        <taxon>Bacillota</taxon>
        <taxon>Clostridia</taxon>
        <taxon>Lachnospirales</taxon>
        <taxon>Lachnospiraceae</taxon>
        <taxon>Lachnospiraceae incertae sedis</taxon>
        <taxon>Candidatus Pullilachnospira</taxon>
    </lineage>
</organism>
<name>A0A9D1NS34_9FIRM</name>
<accession>A0A9D1NS34</accession>
<comment type="subcellular location">
    <subcellularLocation>
        <location evidence="2">Cell membrane</location>
        <topology evidence="2">Multi-pass membrane protein</topology>
    </subcellularLocation>
</comment>
<evidence type="ECO:0000256" key="8">
    <source>
        <dbReference type="ARBA" id="ARBA00022692"/>
    </source>
</evidence>
<feature type="transmembrane region" description="Helical" evidence="13">
    <location>
        <begin position="168"/>
        <end position="191"/>
    </location>
</feature>
<evidence type="ECO:0000256" key="7">
    <source>
        <dbReference type="ARBA" id="ARBA00022475"/>
    </source>
</evidence>
<dbReference type="InterPro" id="IPR002528">
    <property type="entry name" value="MATE_fam"/>
</dbReference>
<feature type="transmembrane region" description="Helical" evidence="13">
    <location>
        <begin position="96"/>
        <end position="119"/>
    </location>
</feature>
<dbReference type="NCBIfam" id="TIGR00797">
    <property type="entry name" value="matE"/>
    <property type="match status" value="1"/>
</dbReference>
<feature type="transmembrane region" description="Helical" evidence="13">
    <location>
        <begin position="323"/>
        <end position="347"/>
    </location>
</feature>
<keyword evidence="5" id="KW-0813">Transport</keyword>
<dbReference type="Proteomes" id="UP000886723">
    <property type="component" value="Unassembled WGS sequence"/>
</dbReference>
<keyword evidence="11 13" id="KW-0472">Membrane</keyword>
<dbReference type="PANTHER" id="PTHR43298">
    <property type="entry name" value="MULTIDRUG RESISTANCE PROTEIN NORM-RELATED"/>
    <property type="match status" value="1"/>
</dbReference>
<protein>
    <recommendedName>
        <fullName evidence="4">Probable multidrug resistance protein NorM</fullName>
    </recommendedName>
    <alternativeName>
        <fullName evidence="12">Multidrug-efflux transporter</fullName>
    </alternativeName>
</protein>
<evidence type="ECO:0000256" key="10">
    <source>
        <dbReference type="ARBA" id="ARBA00023065"/>
    </source>
</evidence>
<reference evidence="14" key="1">
    <citation type="submission" date="2020-10" db="EMBL/GenBank/DDBJ databases">
        <authorList>
            <person name="Gilroy R."/>
        </authorList>
    </citation>
    <scope>NUCLEOTIDE SEQUENCE</scope>
    <source>
        <strain evidence="14">ChiBcec2-4451</strain>
    </source>
</reference>
<gene>
    <name evidence="14" type="ORF">IAA63_00040</name>
</gene>
<feature type="transmembrane region" description="Helical" evidence="13">
    <location>
        <begin position="20"/>
        <end position="39"/>
    </location>
</feature>
<feature type="transmembrane region" description="Helical" evidence="13">
    <location>
        <begin position="353"/>
        <end position="377"/>
    </location>
</feature>
<keyword evidence="10" id="KW-0406">Ion transport</keyword>
<dbReference type="GO" id="GO:0015297">
    <property type="term" value="F:antiporter activity"/>
    <property type="evidence" value="ECO:0007669"/>
    <property type="project" value="UniProtKB-KW"/>
</dbReference>
<keyword evidence="6" id="KW-0050">Antiport</keyword>
<feature type="transmembrane region" description="Helical" evidence="13">
    <location>
        <begin position="64"/>
        <end position="84"/>
    </location>
</feature>
<dbReference type="PANTHER" id="PTHR43298:SF2">
    <property type="entry name" value="FMN_FAD EXPORTER YEEO-RELATED"/>
    <property type="match status" value="1"/>
</dbReference>
<dbReference type="EMBL" id="DVON01000001">
    <property type="protein sequence ID" value="HIV11513.1"/>
    <property type="molecule type" value="Genomic_DNA"/>
</dbReference>
<dbReference type="GO" id="GO:0006811">
    <property type="term" value="P:monoatomic ion transport"/>
    <property type="evidence" value="ECO:0007669"/>
    <property type="project" value="UniProtKB-KW"/>
</dbReference>
<evidence type="ECO:0000313" key="14">
    <source>
        <dbReference type="EMBL" id="HIV11513.1"/>
    </source>
</evidence>
<feature type="transmembrane region" description="Helical" evidence="13">
    <location>
        <begin position="389"/>
        <end position="412"/>
    </location>
</feature>
<evidence type="ECO:0000256" key="2">
    <source>
        <dbReference type="ARBA" id="ARBA00004651"/>
    </source>
</evidence>
<keyword evidence="8 13" id="KW-0812">Transmembrane</keyword>
<feature type="transmembrane region" description="Helical" evidence="13">
    <location>
        <begin position="139"/>
        <end position="156"/>
    </location>
</feature>
<dbReference type="GO" id="GO:0005886">
    <property type="term" value="C:plasma membrane"/>
    <property type="evidence" value="ECO:0007669"/>
    <property type="project" value="UniProtKB-SubCell"/>
</dbReference>
<dbReference type="AlphaFoldDB" id="A0A9D1NS34"/>
<evidence type="ECO:0000256" key="5">
    <source>
        <dbReference type="ARBA" id="ARBA00022448"/>
    </source>
</evidence>
<dbReference type="GO" id="GO:0042910">
    <property type="term" value="F:xenobiotic transmembrane transporter activity"/>
    <property type="evidence" value="ECO:0007669"/>
    <property type="project" value="InterPro"/>
</dbReference>
<evidence type="ECO:0000313" key="15">
    <source>
        <dbReference type="Proteomes" id="UP000886723"/>
    </source>
</evidence>
<proteinExistence type="inferred from homology"/>
<dbReference type="InterPro" id="IPR050222">
    <property type="entry name" value="MATE_MdtK"/>
</dbReference>
<evidence type="ECO:0000256" key="3">
    <source>
        <dbReference type="ARBA" id="ARBA00010199"/>
    </source>
</evidence>
<evidence type="ECO:0000256" key="4">
    <source>
        <dbReference type="ARBA" id="ARBA00020268"/>
    </source>
</evidence>
<evidence type="ECO:0000256" key="6">
    <source>
        <dbReference type="ARBA" id="ARBA00022449"/>
    </source>
</evidence>
<evidence type="ECO:0000256" key="11">
    <source>
        <dbReference type="ARBA" id="ARBA00023136"/>
    </source>
</evidence>
<keyword evidence="9 13" id="KW-1133">Transmembrane helix</keyword>
<sequence>MNLSKMTRDMTEGSIAPKLLFFAFPIMFSSLFHLVYSLADSLVVGRFIGGNALAAVSVTGNATYLMFSISGGINMGSSVVLAQAYGARDQKKMKQVISTSVAVLGITAVLFTLIGMLTADLVLHIIQTPEEIYGMAKSYMMIIFAGTLGSVFYNWLASLLRAFGNSFVPLLCLIFSGVLNVILDLAFVLGFGMGIEGAALATVLSQILSGLLCFGYAWKQFPVFHLKREEWTLDKGVLKKILLIGIPAAIQNSIITVSNMVLQGVLNTYGTTMVLAYGIVSKYELICMQVGDSLGTALSTFAGQNMGAGKMDRVIRSVKTTALLNFAGYAIVSPLIFATAEGCMRIFTDNSQAIGIGIQFLRIYAVFFPALGILILFQNFLRSVGDIKATIWMGICEVISRSVFALGLPFLFHAAGLMLVSPFTWAASMLLGLALYLSGQWKRKSLL</sequence>
<comment type="similarity">
    <text evidence="3">Belongs to the multi antimicrobial extrusion (MATE) (TC 2.A.66.1) family.</text>
</comment>
<dbReference type="InterPro" id="IPR048279">
    <property type="entry name" value="MdtK-like"/>
</dbReference>
<dbReference type="CDD" id="cd13138">
    <property type="entry name" value="MATE_yoeA_like"/>
    <property type="match status" value="1"/>
</dbReference>
<dbReference type="PIRSF" id="PIRSF006603">
    <property type="entry name" value="DinF"/>
    <property type="match status" value="1"/>
</dbReference>
<evidence type="ECO:0000256" key="1">
    <source>
        <dbReference type="ARBA" id="ARBA00003408"/>
    </source>
</evidence>
<comment type="caution">
    <text evidence="14">The sequence shown here is derived from an EMBL/GenBank/DDBJ whole genome shotgun (WGS) entry which is preliminary data.</text>
</comment>